<feature type="region of interest" description="Disordered" evidence="2">
    <location>
        <begin position="990"/>
        <end position="1011"/>
    </location>
</feature>
<protein>
    <submittedName>
        <fullName evidence="3">Uncharacterized protein</fullName>
    </submittedName>
</protein>
<keyword evidence="1" id="KW-0175">Coiled coil</keyword>
<organism evidence="3 4">
    <name type="scientific">Marasmius tenuissimus</name>
    <dbReference type="NCBI Taxonomy" id="585030"/>
    <lineage>
        <taxon>Eukaryota</taxon>
        <taxon>Fungi</taxon>
        <taxon>Dikarya</taxon>
        <taxon>Basidiomycota</taxon>
        <taxon>Agaricomycotina</taxon>
        <taxon>Agaricomycetes</taxon>
        <taxon>Agaricomycetidae</taxon>
        <taxon>Agaricales</taxon>
        <taxon>Marasmiineae</taxon>
        <taxon>Marasmiaceae</taxon>
        <taxon>Marasmius</taxon>
    </lineage>
</organism>
<evidence type="ECO:0000256" key="1">
    <source>
        <dbReference type="SAM" id="Coils"/>
    </source>
</evidence>
<feature type="region of interest" description="Disordered" evidence="2">
    <location>
        <begin position="1175"/>
        <end position="1229"/>
    </location>
</feature>
<accession>A0ABR2ZIN7</accession>
<comment type="caution">
    <text evidence="3">The sequence shown here is derived from an EMBL/GenBank/DDBJ whole genome shotgun (WGS) entry which is preliminary data.</text>
</comment>
<evidence type="ECO:0000256" key="2">
    <source>
        <dbReference type="SAM" id="MobiDB-lite"/>
    </source>
</evidence>
<reference evidence="3 4" key="1">
    <citation type="submission" date="2024-05" db="EMBL/GenBank/DDBJ databases">
        <title>A draft genome resource for the thread blight pathogen Marasmius tenuissimus strain MS-2.</title>
        <authorList>
            <person name="Yulfo-Soto G.E."/>
            <person name="Baruah I.K."/>
            <person name="Amoako-Attah I."/>
            <person name="Bukari Y."/>
            <person name="Meinhardt L.W."/>
            <person name="Bailey B.A."/>
            <person name="Cohen S.P."/>
        </authorList>
    </citation>
    <scope>NUCLEOTIDE SEQUENCE [LARGE SCALE GENOMIC DNA]</scope>
    <source>
        <strain evidence="3 4">MS-2</strain>
    </source>
</reference>
<feature type="region of interest" description="Disordered" evidence="2">
    <location>
        <begin position="1074"/>
        <end position="1108"/>
    </location>
</feature>
<evidence type="ECO:0000313" key="3">
    <source>
        <dbReference type="EMBL" id="KAL0060297.1"/>
    </source>
</evidence>
<evidence type="ECO:0000313" key="4">
    <source>
        <dbReference type="Proteomes" id="UP001437256"/>
    </source>
</evidence>
<feature type="compositionally biased region" description="Basic and acidic residues" evidence="2">
    <location>
        <begin position="1217"/>
        <end position="1229"/>
    </location>
</feature>
<feature type="coiled-coil region" evidence="1">
    <location>
        <begin position="336"/>
        <end position="409"/>
    </location>
</feature>
<gene>
    <name evidence="3" type="ORF">AAF712_012920</name>
</gene>
<dbReference type="Proteomes" id="UP001437256">
    <property type="component" value="Unassembled WGS sequence"/>
</dbReference>
<keyword evidence="4" id="KW-1185">Reference proteome</keyword>
<name>A0ABR2ZIN7_9AGAR</name>
<sequence>MLFGPNPGFHKERKARAQVQAKHRKPFPHLPHKRKRVCIESIYPGGTTVEKAADVTAEDIEDICSRIERLLDPRSDKEKELPSPIAGLEFSRLVLTPPLMDIYRRLVLRTEDRADEALREFWTRVTKEEHAAQDEAILDADEQDGVYGFLLEKHRESLHRLWSELVKQGVNPKGDLDSTIPSSSRAVMDLDAETILLTKLQTQETENKVKIEQIEDELTKQENRLNALSIDLENSLKEGIGESSEDKPDTDPILLQIYQVVQNQRNTDRESFTDAVKRFTSSLYDGSLYGSGPENEAQLATMPELNTFILKLHMDSTVKIQESYDEDLKRKDGKAREIMAQQANELKRLTQELKEKEATLQETIGQANADISQVDAKREQAEKKARELTRELKEKDAETQKKIDQANSQAQLKELQELCRQLAPHPAISQICDIFYKRSTDDFMNLFEDICQFVKTMHENDTVVGRSELSLLPPAPADYRDGICQDTSYLEKCPNLYPFLWESHQELIRISQALTELQASEAALRNTNQIEVSTLLQGLTTQLDRFVKGQDVGDIPQDHALYAFGRELENALRRQLESEAEAIYTKMHCVIPLVEGQGIRDTSQEPALNTFRRELEKALRRRLESEAGAIYTKIRRVITIVGGQEIGDTSQDPALNSIRQELEELLQKRLQFQDRAIYVKIQGIISLVEGQGIGDISSDLALNSIRHELEKALRRRLESEAGMIYTKLRRVIPLVRGQKIGDTSQDPALNTVREELDEALQRRLESEAGAIYTKVQRIVSRLYGGEVDKIRREDVPELYQYLVEGYKNHVTQHIQALDTVNREATELTSRHEREKRTLNETISLQQQELRTRRNLVESAALREHCLQEAKRIFGRIIEYMGSGSEQMELILKTESYQEGFTEGVVDLAQKVKEQHVAGIAERVVLVLRGLGQVLSRSGFESKALDGEKDIHASVGEFWDLLVKTHQLATSLPFNDTTNNARATINELKRQIQGQESTTRSAQQSLHRQLNETEAKLRTSEFKLRLAEDDLIDAKDTAKRLEKERRDMSEWVPKERFDSITRDYNNTMCSLNEARSEEHNRITDANPNEEDPQPSQVANKPAPRSSASQAISLLGSSRRRTLQSADVTAALDRETDGKEDVHLTPPQVKKVEAMMMLDVLCVKHCAPLLYMLKGLQPPRRSPSSPDPHDSDSPYHSSSDSESDQEESDKSRTKTRWLRKGEEGKASRSPDIQRNKLNELARDLILEAFRSRYVHTAFICSGVSEERLQLFAENPHRHGPKTRNTWLDKSAETTTEILLLPWNRSLIFRLSALGEKIVSKCRDPHMFPTDIDWNALIRARVYRIVLDEIHSRPIDESETVEEALERWKEAHNHHWGRQKFEFRCSVSAIMVQVSQERKDNDALEFWSWVLQATHRLGKDGMSDEETEESEITQPNGRQLKQRVREVMVLSWRHPHFRDLYTRVDELTDFEKLVFSKQGRARLPRMRVAKVVTRAPPPRLYRSFYREGYLEELQDYEVAELKLSRRDCNIPTFQFGQ</sequence>
<feature type="coiled-coil region" evidence="1">
    <location>
        <begin position="197"/>
        <end position="238"/>
    </location>
</feature>
<dbReference type="PANTHER" id="PTHR45615">
    <property type="entry name" value="MYOSIN HEAVY CHAIN, NON-MUSCLE"/>
    <property type="match status" value="1"/>
</dbReference>
<dbReference type="EMBL" id="JBBXMP010000182">
    <property type="protein sequence ID" value="KAL0060297.1"/>
    <property type="molecule type" value="Genomic_DNA"/>
</dbReference>
<feature type="compositionally biased region" description="Polar residues" evidence="2">
    <location>
        <begin position="991"/>
        <end position="1007"/>
    </location>
</feature>
<proteinExistence type="predicted"/>
<dbReference type="PANTHER" id="PTHR45615:SF40">
    <property type="entry name" value="MYOSIN HEAVY CHAIN, NON-MUSCLE"/>
    <property type="match status" value="1"/>
</dbReference>